<evidence type="ECO:0000313" key="1">
    <source>
        <dbReference type="EMBL" id="GGJ47066.1"/>
    </source>
</evidence>
<keyword evidence="2" id="KW-1185">Reference proteome</keyword>
<reference evidence="2" key="1">
    <citation type="journal article" date="2019" name="Int. J. Syst. Evol. Microbiol.">
        <title>The Global Catalogue of Microorganisms (GCM) 10K type strain sequencing project: providing services to taxonomists for standard genome sequencing and annotation.</title>
        <authorList>
            <consortium name="The Broad Institute Genomics Platform"/>
            <consortium name="The Broad Institute Genome Sequencing Center for Infectious Disease"/>
            <person name="Wu L."/>
            <person name="Ma J."/>
        </authorList>
    </citation>
    <scope>NUCLEOTIDE SEQUENCE [LARGE SCALE GENOMIC DNA]</scope>
    <source>
        <strain evidence="2">JCM 14370</strain>
    </source>
</reference>
<gene>
    <name evidence="1" type="ORF">GCM10008938_36420</name>
</gene>
<evidence type="ECO:0008006" key="3">
    <source>
        <dbReference type="Google" id="ProtNLM"/>
    </source>
</evidence>
<protein>
    <recommendedName>
        <fullName evidence="3">Transposase IS200-like domain-containing protein</fullName>
    </recommendedName>
</protein>
<proteinExistence type="predicted"/>
<comment type="caution">
    <text evidence="1">The sequence shown here is derived from an EMBL/GenBank/DDBJ whole genome shotgun (WGS) entry which is preliminary data.</text>
</comment>
<name>A0ABQ2D6E3_9DEIO</name>
<dbReference type="EMBL" id="BMOD01000017">
    <property type="protein sequence ID" value="GGJ47066.1"/>
    <property type="molecule type" value="Genomic_DNA"/>
</dbReference>
<sequence length="132" mass="15057">MIRDFALVEAKVVFKVTHAQFPVGQQGEDLVTDFMGDGFQQVKNRAWDKFHLMVFRCSHAPKYMLLRVPEIQGPDLPQQAFAILMQPLFPIQVSLLKANLFAKTPSSIRGKTLTLLANQLKPAARRMKCWML</sequence>
<dbReference type="Proteomes" id="UP000632222">
    <property type="component" value="Unassembled WGS sequence"/>
</dbReference>
<organism evidence="1 2">
    <name type="scientific">Deinococcus roseus</name>
    <dbReference type="NCBI Taxonomy" id="392414"/>
    <lineage>
        <taxon>Bacteria</taxon>
        <taxon>Thermotogati</taxon>
        <taxon>Deinococcota</taxon>
        <taxon>Deinococci</taxon>
        <taxon>Deinococcales</taxon>
        <taxon>Deinococcaceae</taxon>
        <taxon>Deinococcus</taxon>
    </lineage>
</organism>
<accession>A0ABQ2D6E3</accession>
<evidence type="ECO:0000313" key="2">
    <source>
        <dbReference type="Proteomes" id="UP000632222"/>
    </source>
</evidence>